<evidence type="ECO:0000256" key="2">
    <source>
        <dbReference type="ARBA" id="ARBA00009347"/>
    </source>
</evidence>
<evidence type="ECO:0000256" key="4">
    <source>
        <dbReference type="ARBA" id="ARBA00022827"/>
    </source>
</evidence>
<dbReference type="InterPro" id="IPR013786">
    <property type="entry name" value="AcylCoA_DH/ox_N"/>
</dbReference>
<evidence type="ECO:0000259" key="6">
    <source>
        <dbReference type="Pfam" id="PF00441"/>
    </source>
</evidence>
<dbReference type="SUPFAM" id="SSF47203">
    <property type="entry name" value="Acyl-CoA dehydrogenase C-terminal domain-like"/>
    <property type="match status" value="1"/>
</dbReference>
<dbReference type="Pfam" id="PF02770">
    <property type="entry name" value="Acyl-CoA_dh_M"/>
    <property type="match status" value="1"/>
</dbReference>
<evidence type="ECO:0000256" key="1">
    <source>
        <dbReference type="ARBA" id="ARBA00001974"/>
    </source>
</evidence>
<evidence type="ECO:0000259" key="7">
    <source>
        <dbReference type="Pfam" id="PF02770"/>
    </source>
</evidence>
<dbReference type="InterPro" id="IPR046373">
    <property type="entry name" value="Acyl-CoA_Oxase/DH_mid-dom_sf"/>
</dbReference>
<protein>
    <recommendedName>
        <fullName evidence="10">Acyl-CoA dehydrogenase related to the alkylation response protein AidB</fullName>
    </recommendedName>
</protein>
<gene>
    <name evidence="9" type="ORF">METZ01_LOCUS16091</name>
</gene>
<dbReference type="GO" id="GO:0005886">
    <property type="term" value="C:plasma membrane"/>
    <property type="evidence" value="ECO:0007669"/>
    <property type="project" value="TreeGrafter"/>
</dbReference>
<dbReference type="EMBL" id="UINC01000912">
    <property type="protein sequence ID" value="SUZ63237.1"/>
    <property type="molecule type" value="Genomic_DNA"/>
</dbReference>
<dbReference type="AlphaFoldDB" id="A0A381PA81"/>
<dbReference type="GO" id="GO:0050660">
    <property type="term" value="F:flavin adenine dinucleotide binding"/>
    <property type="evidence" value="ECO:0007669"/>
    <property type="project" value="InterPro"/>
</dbReference>
<comment type="cofactor">
    <cofactor evidence="1">
        <name>FAD</name>
        <dbReference type="ChEBI" id="CHEBI:57692"/>
    </cofactor>
</comment>
<evidence type="ECO:0000313" key="9">
    <source>
        <dbReference type="EMBL" id="SUZ63237.1"/>
    </source>
</evidence>
<feature type="non-terminal residue" evidence="9">
    <location>
        <position position="1"/>
    </location>
</feature>
<dbReference type="Gene3D" id="1.20.140.10">
    <property type="entry name" value="Butyryl-CoA Dehydrogenase, subunit A, domain 3"/>
    <property type="match status" value="1"/>
</dbReference>
<dbReference type="Gene3D" id="1.10.540.10">
    <property type="entry name" value="Acyl-CoA dehydrogenase/oxidase, N-terminal domain"/>
    <property type="match status" value="1"/>
</dbReference>
<feature type="domain" description="Acyl-CoA dehydrogenase/oxidase N-terminal" evidence="8">
    <location>
        <begin position="27"/>
        <end position="103"/>
    </location>
</feature>
<dbReference type="PANTHER" id="PTHR43292">
    <property type="entry name" value="ACYL-COA DEHYDROGENASE"/>
    <property type="match status" value="1"/>
</dbReference>
<dbReference type="SUPFAM" id="SSF56645">
    <property type="entry name" value="Acyl-CoA dehydrogenase NM domain-like"/>
    <property type="match status" value="1"/>
</dbReference>
<dbReference type="InterPro" id="IPR009075">
    <property type="entry name" value="AcylCo_DH/oxidase_C"/>
</dbReference>
<keyword evidence="5" id="KW-0560">Oxidoreductase</keyword>
<proteinExistence type="inferred from homology"/>
<organism evidence="9">
    <name type="scientific">marine metagenome</name>
    <dbReference type="NCBI Taxonomy" id="408172"/>
    <lineage>
        <taxon>unclassified sequences</taxon>
        <taxon>metagenomes</taxon>
        <taxon>ecological metagenomes</taxon>
    </lineage>
</organism>
<reference evidence="9" key="1">
    <citation type="submission" date="2018-05" db="EMBL/GenBank/DDBJ databases">
        <authorList>
            <person name="Lanie J.A."/>
            <person name="Ng W.-L."/>
            <person name="Kazmierczak K.M."/>
            <person name="Andrzejewski T.M."/>
            <person name="Davidsen T.M."/>
            <person name="Wayne K.J."/>
            <person name="Tettelin H."/>
            <person name="Glass J.I."/>
            <person name="Rusch D."/>
            <person name="Podicherti R."/>
            <person name="Tsui H.-C.T."/>
            <person name="Winkler M.E."/>
        </authorList>
    </citation>
    <scope>NUCLEOTIDE SEQUENCE</scope>
</reference>
<dbReference type="Gene3D" id="2.40.110.10">
    <property type="entry name" value="Butyryl-CoA Dehydrogenase, subunit A, domain 2"/>
    <property type="match status" value="1"/>
</dbReference>
<dbReference type="InterPro" id="IPR009100">
    <property type="entry name" value="AcylCoA_DH/oxidase_NM_dom_sf"/>
</dbReference>
<keyword evidence="3" id="KW-0285">Flavoprotein</keyword>
<dbReference type="Pfam" id="PF02771">
    <property type="entry name" value="Acyl-CoA_dh_N"/>
    <property type="match status" value="1"/>
</dbReference>
<dbReference type="InterPro" id="IPR052161">
    <property type="entry name" value="Mycobact_Acyl-CoA_DH"/>
</dbReference>
<evidence type="ECO:0000256" key="3">
    <source>
        <dbReference type="ARBA" id="ARBA00022630"/>
    </source>
</evidence>
<name>A0A381PA81_9ZZZZ</name>
<evidence type="ECO:0000259" key="8">
    <source>
        <dbReference type="Pfam" id="PF02771"/>
    </source>
</evidence>
<keyword evidence="4" id="KW-0274">FAD</keyword>
<dbReference type="PANTHER" id="PTHR43292:SF4">
    <property type="entry name" value="ACYL-COA DEHYDROGENASE FADE34"/>
    <property type="match status" value="1"/>
</dbReference>
<dbReference type="InterPro" id="IPR036250">
    <property type="entry name" value="AcylCo_DH-like_C"/>
</dbReference>
<dbReference type="GO" id="GO:0016627">
    <property type="term" value="F:oxidoreductase activity, acting on the CH-CH group of donors"/>
    <property type="evidence" value="ECO:0007669"/>
    <property type="project" value="InterPro"/>
</dbReference>
<dbReference type="FunFam" id="2.40.110.10:FF:000011">
    <property type="entry name" value="Acyl-CoA dehydrogenase FadE34"/>
    <property type="match status" value="1"/>
</dbReference>
<dbReference type="InterPro" id="IPR006091">
    <property type="entry name" value="Acyl-CoA_Oxase/DH_mid-dom"/>
</dbReference>
<feature type="domain" description="Acyl-CoA oxidase/dehydrogenase middle" evidence="7">
    <location>
        <begin position="107"/>
        <end position="200"/>
    </location>
</feature>
<dbReference type="Pfam" id="PF00441">
    <property type="entry name" value="Acyl-CoA_dh_1"/>
    <property type="match status" value="1"/>
</dbReference>
<dbReference type="InterPro" id="IPR037069">
    <property type="entry name" value="AcylCoA_DH/ox_N_sf"/>
</dbReference>
<evidence type="ECO:0008006" key="10">
    <source>
        <dbReference type="Google" id="ProtNLM"/>
    </source>
</evidence>
<accession>A0A381PA81</accession>
<sequence length="389" mass="42965">VSSISEVDVRSRIDRLLEADPSDRRGFLGAQFDLGLAWVHFPEDCGGLGADREFQRLVHDAVVSADGPHPSHDIGYGMAAPTIVASGTDGQKARWLRPLFTGEEVWCQLFSEPGAGSDVAGLSCRAVRDGDEWVVNGQKVWTSNAHLARWGLLVTRTDPDAPKHRGLTYFGIDLDQPGVEIRPLRQMTGQAEFNEIYLTDARVSEADRMGDVGDGWRVALTTLMNERVAIGGGTRETGKTTVDWMLEAWNDHGHDDPARRDEMMRLWVRSEVLRLNNLRAEEARTTGTPGPEGSIGKVLSAEFNKDAFAFALGLTGMDGTLFDGGYELDRTRPILDYETLAEYFLRVRANSIEGGTTEVMRNILGERVLGLPGDVRVDKDLAWKDVPRN</sequence>
<comment type="similarity">
    <text evidence="2">Belongs to the acyl-CoA dehydrogenase family.</text>
</comment>
<feature type="domain" description="Acyl-CoA dehydrogenase/oxidase C-terminal" evidence="6">
    <location>
        <begin position="213"/>
        <end position="369"/>
    </location>
</feature>
<evidence type="ECO:0000256" key="5">
    <source>
        <dbReference type="ARBA" id="ARBA00023002"/>
    </source>
</evidence>